<keyword evidence="3" id="KW-1185">Reference proteome</keyword>
<comment type="caution">
    <text evidence="2">The sequence shown here is derived from an EMBL/GenBank/DDBJ whole genome shotgun (WGS) entry which is preliminary data.</text>
</comment>
<gene>
    <name evidence="2" type="ORF">PCOR1329_LOCUS49892</name>
</gene>
<name>A0ABN9UP12_9DINO</name>
<feature type="region of interest" description="Disordered" evidence="1">
    <location>
        <begin position="1"/>
        <end position="38"/>
    </location>
</feature>
<organism evidence="2 3">
    <name type="scientific">Prorocentrum cordatum</name>
    <dbReference type="NCBI Taxonomy" id="2364126"/>
    <lineage>
        <taxon>Eukaryota</taxon>
        <taxon>Sar</taxon>
        <taxon>Alveolata</taxon>
        <taxon>Dinophyceae</taxon>
        <taxon>Prorocentrales</taxon>
        <taxon>Prorocentraceae</taxon>
        <taxon>Prorocentrum</taxon>
    </lineage>
</organism>
<dbReference type="Proteomes" id="UP001189429">
    <property type="component" value="Unassembled WGS sequence"/>
</dbReference>
<evidence type="ECO:0000256" key="1">
    <source>
        <dbReference type="SAM" id="MobiDB-lite"/>
    </source>
</evidence>
<reference evidence="2" key="1">
    <citation type="submission" date="2023-10" db="EMBL/GenBank/DDBJ databases">
        <authorList>
            <person name="Chen Y."/>
            <person name="Shah S."/>
            <person name="Dougan E. K."/>
            <person name="Thang M."/>
            <person name="Chan C."/>
        </authorList>
    </citation>
    <scope>NUCLEOTIDE SEQUENCE [LARGE SCALE GENOMIC DNA]</scope>
</reference>
<protein>
    <submittedName>
        <fullName evidence="2">Uncharacterized protein</fullName>
    </submittedName>
</protein>
<proteinExistence type="predicted"/>
<feature type="compositionally biased region" description="Pro residues" evidence="1">
    <location>
        <begin position="1"/>
        <end position="17"/>
    </location>
</feature>
<accession>A0ABN9UP12</accession>
<evidence type="ECO:0000313" key="2">
    <source>
        <dbReference type="EMBL" id="CAK0861127.1"/>
    </source>
</evidence>
<sequence length="208" mass="21403">RWSIPPPASWATAPPPAATSAGGVQGHRVARPEPGQLERQQRLHLGGRRRQGGARERRLAARALGAVVAPSIGRLWRCGARGGAVPVPDRPRPCGRALSRPVTGTLGRGIDDGKPSVVKAAAEALVELVRLGAGQALSSHVAKLSGLVQSALSAHWDTEVQRPLQLVAGFCSAAATETAMAAGAAEAPRVSWQLGCGQDEAGRAEAPA</sequence>
<dbReference type="EMBL" id="CAUYUJ010016045">
    <property type="protein sequence ID" value="CAK0861127.1"/>
    <property type="molecule type" value="Genomic_DNA"/>
</dbReference>
<evidence type="ECO:0000313" key="3">
    <source>
        <dbReference type="Proteomes" id="UP001189429"/>
    </source>
</evidence>
<feature type="non-terminal residue" evidence="2">
    <location>
        <position position="1"/>
    </location>
</feature>